<accession>A0A6N8CM86</accession>
<dbReference type="AlphaFoldDB" id="A0A6N8CM86"/>
<evidence type="ECO:0000256" key="1">
    <source>
        <dbReference type="SAM" id="Phobius"/>
    </source>
</evidence>
<protein>
    <submittedName>
        <fullName evidence="2">Uncharacterized protein</fullName>
    </submittedName>
</protein>
<keyword evidence="1" id="KW-0812">Transmembrane</keyword>
<dbReference type="EMBL" id="WNHB01000001">
    <property type="protein sequence ID" value="MTT30560.1"/>
    <property type="molecule type" value="Genomic_DNA"/>
</dbReference>
<reference evidence="2 3" key="1">
    <citation type="submission" date="2019-11" db="EMBL/GenBank/DDBJ databases">
        <title>Terrilactibacillus tamarindus sp. nov. BCM23-1 isolated from bark of Tamarindus indica.</title>
        <authorList>
            <person name="Kingkaew E."/>
            <person name="Tanasupawat S."/>
        </authorList>
    </citation>
    <scope>NUCLEOTIDE SEQUENCE [LARGE SCALE GENOMIC DNA]</scope>
    <source>
        <strain evidence="2 3">BCM23-1</strain>
    </source>
</reference>
<keyword evidence="1" id="KW-1133">Transmembrane helix</keyword>
<keyword evidence="3" id="KW-1185">Reference proteome</keyword>
<dbReference type="OrthoDB" id="2972455at2"/>
<dbReference type="Pfam" id="PF26135">
    <property type="entry name" value="YuzI"/>
    <property type="match status" value="1"/>
</dbReference>
<keyword evidence="1" id="KW-0472">Membrane</keyword>
<dbReference type="InterPro" id="IPR058887">
    <property type="entry name" value="YuzI-like"/>
</dbReference>
<feature type="transmembrane region" description="Helical" evidence="1">
    <location>
        <begin position="5"/>
        <end position="26"/>
    </location>
</feature>
<organism evidence="2 3">
    <name type="scientific">Terrilactibacillus tamarindi</name>
    <dbReference type="NCBI Taxonomy" id="2599694"/>
    <lineage>
        <taxon>Bacteria</taxon>
        <taxon>Bacillati</taxon>
        <taxon>Bacillota</taxon>
        <taxon>Bacilli</taxon>
        <taxon>Bacillales</taxon>
        <taxon>Bacillaceae</taxon>
        <taxon>Terrilactibacillus</taxon>
    </lineage>
</organism>
<gene>
    <name evidence="2" type="ORF">GMB86_00840</name>
</gene>
<proteinExistence type="predicted"/>
<name>A0A6N8CM86_9BACI</name>
<feature type="transmembrane region" description="Helical" evidence="1">
    <location>
        <begin position="46"/>
        <end position="64"/>
    </location>
</feature>
<dbReference type="RefSeq" id="WP_155215844.1">
    <property type="nucleotide sequence ID" value="NZ_WNHB01000001.1"/>
</dbReference>
<comment type="caution">
    <text evidence="2">The sequence shown here is derived from an EMBL/GenBank/DDBJ whole genome shotgun (WGS) entry which is preliminary data.</text>
</comment>
<evidence type="ECO:0000313" key="3">
    <source>
        <dbReference type="Proteomes" id="UP000440978"/>
    </source>
</evidence>
<evidence type="ECO:0000313" key="2">
    <source>
        <dbReference type="EMBL" id="MTT30560.1"/>
    </source>
</evidence>
<dbReference type="Proteomes" id="UP000440978">
    <property type="component" value="Unassembled WGS sequence"/>
</dbReference>
<sequence>MLIRLFFLMIGFGFAVSGGVTIIVFMNMLRTGHNIVHYAQYIFTEGSFYLFIIGMTSIWLSIYLPTHKRK</sequence>